<evidence type="ECO:0000313" key="6">
    <source>
        <dbReference type="Proteomes" id="UP000636888"/>
    </source>
</evidence>
<dbReference type="SUPFAM" id="SSF48452">
    <property type="entry name" value="TPR-like"/>
    <property type="match status" value="2"/>
</dbReference>
<evidence type="ECO:0000256" key="4">
    <source>
        <dbReference type="SAM" id="MobiDB-lite"/>
    </source>
</evidence>
<dbReference type="AlphaFoldDB" id="A0A8J7M1I6"/>
<dbReference type="InterPro" id="IPR011990">
    <property type="entry name" value="TPR-like_helical_dom_sf"/>
</dbReference>
<dbReference type="Gene3D" id="1.25.40.10">
    <property type="entry name" value="Tetratricopeptide repeat domain"/>
    <property type="match status" value="3"/>
</dbReference>
<accession>A0A8J7M1I6</accession>
<feature type="repeat" description="TPR" evidence="3">
    <location>
        <begin position="5"/>
        <end position="38"/>
    </location>
</feature>
<dbReference type="EMBL" id="JAEMHM010000017">
    <property type="protein sequence ID" value="MBJ6726763.1"/>
    <property type="molecule type" value="Genomic_DNA"/>
</dbReference>
<sequence length="634" mass="68514">MASQKDKFLESAQRFALRGQIDRAIRDYQQVVALDPRDNRYRQKLAELLVRDGRKEEAIEQFEDIARNYAQNSYYLKAIAVYKQIQRLVPTDTHVSLTLAELNQKQGLVGNALAEYGQVVGALEREGNLKKVIEVLEQMISIDGQNLTTRLKYAETQRRVGENEAAYHTFSEILRTLRTRGDLAGAEKFEQRLNLMYPEKAKLTAAAAPLHRQQSDAALATAGGVAEAEPKQPAPHAELPISLEDDAAEPEPAAGTAAPVEFPGAAEGPELGLALEPEELPSEPVGAAESLPDFELPDFLQEELPSAVPSVAEAPAAAPVAISAAPEGISPEVERDAAETAAAPEPYWEVEIELDFDDAADEDDEAEAPLAPLADVSAGADARVATTPAPELPALTSLDEPAEVPIEEGLDWLDLVDLEAAGPVPVVSLEETAAPANSAAAVESAPAAKAPGAPVAPIPAVQAPGPDTAPAGGEPAALTWGDIFPEWSIPAADGDLAELQSHYDLGLAYREMGMYRDAIKELFQAGRNPRRRLDSLTFQALCYRDLGDNEKAEELLTQGRSLQGVSVEERMWLGYELADLFEQSGKTGAALELYQEVYTWDAGFQDVALRLGRLTGEEKIEEIEEIELEDEFSL</sequence>
<reference evidence="5" key="1">
    <citation type="submission" date="2020-12" db="EMBL/GenBank/DDBJ databases">
        <title>Geomonas sp. Red875, isolated from river sediment.</title>
        <authorList>
            <person name="Xu Z."/>
            <person name="Zhang Z."/>
            <person name="Masuda Y."/>
            <person name="Itoh H."/>
            <person name="Senoo K."/>
        </authorList>
    </citation>
    <scope>NUCLEOTIDE SEQUENCE</scope>
    <source>
        <strain evidence="5">Red875</strain>
    </source>
</reference>
<keyword evidence="2 3" id="KW-0802">TPR repeat</keyword>
<protein>
    <submittedName>
        <fullName evidence="5">Tetratricopeptide repeat protein</fullName>
    </submittedName>
</protein>
<evidence type="ECO:0000256" key="1">
    <source>
        <dbReference type="ARBA" id="ARBA00022737"/>
    </source>
</evidence>
<evidence type="ECO:0000313" key="5">
    <source>
        <dbReference type="EMBL" id="MBJ6726763.1"/>
    </source>
</evidence>
<comment type="caution">
    <text evidence="5">The sequence shown here is derived from an EMBL/GenBank/DDBJ whole genome shotgun (WGS) entry which is preliminary data.</text>
</comment>
<proteinExistence type="predicted"/>
<evidence type="ECO:0000256" key="2">
    <source>
        <dbReference type="ARBA" id="ARBA00022803"/>
    </source>
</evidence>
<dbReference type="PROSITE" id="PS50005">
    <property type="entry name" value="TPR"/>
    <property type="match status" value="1"/>
</dbReference>
<dbReference type="Pfam" id="PF13432">
    <property type="entry name" value="TPR_16"/>
    <property type="match status" value="1"/>
</dbReference>
<dbReference type="PANTHER" id="PTHR45586">
    <property type="entry name" value="TPR REPEAT-CONTAINING PROTEIN PA4667"/>
    <property type="match status" value="1"/>
</dbReference>
<organism evidence="5 6">
    <name type="scientific">Geomesophilobacter sediminis</name>
    <dbReference type="NCBI Taxonomy" id="2798584"/>
    <lineage>
        <taxon>Bacteria</taxon>
        <taxon>Pseudomonadati</taxon>
        <taxon>Thermodesulfobacteriota</taxon>
        <taxon>Desulfuromonadia</taxon>
        <taxon>Geobacterales</taxon>
        <taxon>Geobacteraceae</taxon>
        <taxon>Geomesophilobacter</taxon>
    </lineage>
</organism>
<name>A0A8J7M1I6_9BACT</name>
<feature type="compositionally biased region" description="Low complexity" evidence="4">
    <location>
        <begin position="250"/>
        <end position="268"/>
    </location>
</feature>
<keyword evidence="6" id="KW-1185">Reference proteome</keyword>
<dbReference type="InterPro" id="IPR051012">
    <property type="entry name" value="CellSynth/LPSAsmb/PSIAsmb"/>
</dbReference>
<gene>
    <name evidence="5" type="ORF">JFN93_18795</name>
</gene>
<evidence type="ECO:0000256" key="3">
    <source>
        <dbReference type="PROSITE-ProRule" id="PRU00339"/>
    </source>
</evidence>
<feature type="region of interest" description="Disordered" evidence="4">
    <location>
        <begin position="249"/>
        <end position="268"/>
    </location>
</feature>
<keyword evidence="1" id="KW-0677">Repeat</keyword>
<dbReference type="RefSeq" id="WP_199385676.1">
    <property type="nucleotide sequence ID" value="NZ_JAEMHM010000017.1"/>
</dbReference>
<dbReference type="Proteomes" id="UP000636888">
    <property type="component" value="Unassembled WGS sequence"/>
</dbReference>
<dbReference type="PANTHER" id="PTHR45586:SF1">
    <property type="entry name" value="LIPOPOLYSACCHARIDE ASSEMBLY PROTEIN B"/>
    <property type="match status" value="1"/>
</dbReference>
<dbReference type="InterPro" id="IPR019734">
    <property type="entry name" value="TPR_rpt"/>
</dbReference>